<accession>A0A7V4G9H6</accession>
<organism evidence="3">
    <name type="scientific">Desulfobacca acetoxidans</name>
    <dbReference type="NCBI Taxonomy" id="60893"/>
    <lineage>
        <taxon>Bacteria</taxon>
        <taxon>Pseudomonadati</taxon>
        <taxon>Thermodesulfobacteriota</taxon>
        <taxon>Desulfobaccia</taxon>
        <taxon>Desulfobaccales</taxon>
        <taxon>Desulfobaccaceae</taxon>
        <taxon>Desulfobacca</taxon>
    </lineage>
</organism>
<dbReference type="PROSITE" id="PS50206">
    <property type="entry name" value="RHODANESE_3"/>
    <property type="match status" value="1"/>
</dbReference>
<dbReference type="Pfam" id="PF00581">
    <property type="entry name" value="Rhodanese"/>
    <property type="match status" value="1"/>
</dbReference>
<keyword evidence="1" id="KW-1133">Transmembrane helix</keyword>
<dbReference type="InterPro" id="IPR050229">
    <property type="entry name" value="GlpE_sulfurtransferase"/>
</dbReference>
<dbReference type="AlphaFoldDB" id="A0A7V4G9H6"/>
<dbReference type="SMART" id="SM00450">
    <property type="entry name" value="RHOD"/>
    <property type="match status" value="1"/>
</dbReference>
<dbReference type="PANTHER" id="PTHR43031">
    <property type="entry name" value="FAD-DEPENDENT OXIDOREDUCTASE"/>
    <property type="match status" value="1"/>
</dbReference>
<evidence type="ECO:0000256" key="1">
    <source>
        <dbReference type="SAM" id="Phobius"/>
    </source>
</evidence>
<evidence type="ECO:0000313" key="3">
    <source>
        <dbReference type="EMBL" id="HGS05828.1"/>
    </source>
</evidence>
<gene>
    <name evidence="3" type="ORF">ENT08_08895</name>
</gene>
<dbReference type="Gene3D" id="3.40.250.10">
    <property type="entry name" value="Rhodanese-like domain"/>
    <property type="match status" value="1"/>
</dbReference>
<feature type="transmembrane region" description="Helical" evidence="1">
    <location>
        <begin position="17"/>
        <end position="36"/>
    </location>
</feature>
<dbReference type="InterPro" id="IPR036873">
    <property type="entry name" value="Rhodanese-like_dom_sf"/>
</dbReference>
<proteinExistence type="predicted"/>
<sequence length="175" mass="20353">MGDRQRSIPRWPGREDLLWAGFLLLMSVVFGLFYHWPLVKIAWQGELYTHMDKLRAERRAQEFKGIKTMSLEETHRLWKEGQTLFVDARPAEEYAELHIKGAMNVPWENLERLKDTGILGIPRDRRILVYCSDTRCDLALKLARHLQSLGFTQVVAFLGGFSAWDEAGYEVDTSR</sequence>
<dbReference type="SUPFAM" id="SSF52821">
    <property type="entry name" value="Rhodanese/Cell cycle control phosphatase"/>
    <property type="match status" value="1"/>
</dbReference>
<dbReference type="PANTHER" id="PTHR43031:SF1">
    <property type="entry name" value="PYRIDINE NUCLEOTIDE-DISULPHIDE OXIDOREDUCTASE"/>
    <property type="match status" value="1"/>
</dbReference>
<protein>
    <submittedName>
        <fullName evidence="3">Rhodanese-like domain-containing protein</fullName>
    </submittedName>
</protein>
<dbReference type="EMBL" id="DSXI01000530">
    <property type="protein sequence ID" value="HGS05828.1"/>
    <property type="molecule type" value="Genomic_DNA"/>
</dbReference>
<name>A0A7V4G9H6_9BACT</name>
<comment type="caution">
    <text evidence="3">The sequence shown here is derived from an EMBL/GenBank/DDBJ whole genome shotgun (WGS) entry which is preliminary data.</text>
</comment>
<feature type="domain" description="Rhodanese" evidence="2">
    <location>
        <begin position="79"/>
        <end position="173"/>
    </location>
</feature>
<dbReference type="InterPro" id="IPR001763">
    <property type="entry name" value="Rhodanese-like_dom"/>
</dbReference>
<evidence type="ECO:0000259" key="2">
    <source>
        <dbReference type="PROSITE" id="PS50206"/>
    </source>
</evidence>
<keyword evidence="1" id="KW-0812">Transmembrane</keyword>
<keyword evidence="1" id="KW-0472">Membrane</keyword>
<dbReference type="CDD" id="cd00158">
    <property type="entry name" value="RHOD"/>
    <property type="match status" value="1"/>
</dbReference>
<reference evidence="3" key="1">
    <citation type="journal article" date="2020" name="mSystems">
        <title>Genome- and Community-Level Interaction Insights into Carbon Utilization and Element Cycling Functions of Hydrothermarchaeota in Hydrothermal Sediment.</title>
        <authorList>
            <person name="Zhou Z."/>
            <person name="Liu Y."/>
            <person name="Xu W."/>
            <person name="Pan J."/>
            <person name="Luo Z.H."/>
            <person name="Li M."/>
        </authorList>
    </citation>
    <scope>NUCLEOTIDE SEQUENCE [LARGE SCALE GENOMIC DNA]</scope>
    <source>
        <strain evidence="3">SpSt-548</strain>
    </source>
</reference>